<evidence type="ECO:0000256" key="1">
    <source>
        <dbReference type="ARBA" id="ARBA00004651"/>
    </source>
</evidence>
<dbReference type="SUPFAM" id="SSF161098">
    <property type="entry name" value="MetI-like"/>
    <property type="match status" value="1"/>
</dbReference>
<evidence type="ECO:0008006" key="9">
    <source>
        <dbReference type="Google" id="ProtNLM"/>
    </source>
</evidence>
<gene>
    <name evidence="8" type="ORF">Csp_C25690</name>
</gene>
<comment type="subcellular location">
    <subcellularLocation>
        <location evidence="1">Cell membrane</location>
        <topology evidence="1">Multi-pass membrane protein</topology>
    </subcellularLocation>
</comment>
<dbReference type="InterPro" id="IPR050809">
    <property type="entry name" value="UgpAE/MalFG_permease"/>
</dbReference>
<dbReference type="Gene3D" id="1.10.3720.10">
    <property type="entry name" value="MetI-like"/>
    <property type="match status" value="1"/>
</dbReference>
<dbReference type="InterPro" id="IPR035906">
    <property type="entry name" value="MetI-like_sf"/>
</dbReference>
<accession>C9YCZ0</accession>
<evidence type="ECO:0000256" key="2">
    <source>
        <dbReference type="ARBA" id="ARBA00022448"/>
    </source>
</evidence>
<keyword evidence="2" id="KW-0813">Transport</keyword>
<protein>
    <recommendedName>
        <fullName evidence="9">Sugar ABC transporter permease</fullName>
    </recommendedName>
</protein>
<dbReference type="PANTHER" id="PTHR43227">
    <property type="entry name" value="BLL4140 PROTEIN"/>
    <property type="match status" value="1"/>
</dbReference>
<feature type="transmembrane region" description="Helical" evidence="7">
    <location>
        <begin position="7"/>
        <end position="29"/>
    </location>
</feature>
<keyword evidence="3" id="KW-1003">Cell membrane</keyword>
<keyword evidence="4 7" id="KW-0812">Transmembrane</keyword>
<evidence type="ECO:0000256" key="3">
    <source>
        <dbReference type="ARBA" id="ARBA00022475"/>
    </source>
</evidence>
<sequence length="118" mass="13315">MKLGFSWRVLVFIAPALLIYATFSALPLLDTLRLGLYSADDTGLRTFTGLANYNTILNDPQWSASFWNAMGNNLKFFAIHMLVQNPVGLLLADLLSLRNVRFAATYRTIFSCSLCCRW</sequence>
<reference evidence="8" key="1">
    <citation type="journal article" date="2010" name="Nature">
        <title>The Dynamic genome of Hydra.</title>
        <authorList>
            <person name="Chapman J.A."/>
            <person name="Kirkness E.F."/>
            <person name="Simakov O."/>
            <person name="Hampson S.E."/>
            <person name="Mitros T."/>
            <person name="Weinmaier T."/>
            <person name="Rattei T."/>
            <person name="Balasubramanian P.G."/>
            <person name="Borman J."/>
            <person name="Busam D."/>
            <person name="Disbennett K."/>
            <person name="Pfannkoch C."/>
            <person name="Sumin N."/>
            <person name="Sutton G."/>
            <person name="Viswanathan L."/>
            <person name="Walenz B."/>
            <person name="Goodstein D.M."/>
            <person name="Hellsten U."/>
            <person name="Kawashima T."/>
            <person name="Prochnik S.E."/>
            <person name="Putnam N.H."/>
            <person name="Shu S."/>
            <person name="Blumberg B."/>
            <person name="Dana C.E."/>
            <person name="Gee L."/>
            <person name="Kibler D.F."/>
            <person name="Law L."/>
            <person name="Lindgens D."/>
            <person name="Martinez D.E."/>
            <person name="Peng J."/>
            <person name="Wigge P.A."/>
            <person name="Bertulat B."/>
            <person name="Guder C."/>
            <person name="Nakamura Y."/>
            <person name="Ozbek S."/>
            <person name="Watanabe H."/>
            <person name="Khalturin K."/>
            <person name="Hemmrich G."/>
            <person name="Franke A."/>
            <person name="Augustin R."/>
            <person name="Fraune S."/>
            <person name="Hayakawa E."/>
            <person name="Hayakawa S."/>
            <person name="Hirose M."/>
            <person name="Hwang J."/>
            <person name="Ikeo K."/>
            <person name="Nishimiya-Fujisawa C."/>
            <person name="Ogura A."/>
            <person name="Takahashi T."/>
            <person name="Steinmetz P.R."/>
            <person name="Zhang X."/>
            <person name="Aufschnaiter R."/>
            <person name="Eder M.K."/>
            <person name="Gorny A.K."/>
            <person name="Salvenmoser W."/>
            <person name="Heimberg A.M."/>
            <person name="Wheeler B.M."/>
            <person name="Peterson K.J."/>
            <person name="Boettger A."/>
            <person name="Tischler P."/>
            <person name="Wolf A."/>
            <person name="Gojobori T."/>
            <person name="Remington K.A."/>
            <person name="Strausberg R.L."/>
            <person name="Venter J."/>
            <person name="Technau U."/>
            <person name="Hobmayer B."/>
            <person name="Bosch T.C."/>
            <person name="Holstein T.W."/>
            <person name="Fujisawa T."/>
            <person name="Bode H.R."/>
            <person name="David C.N."/>
            <person name="Rokhsar D.S."/>
            <person name="Steele R.E."/>
        </authorList>
    </citation>
    <scope>NUCLEOTIDE SEQUENCE</scope>
</reference>
<evidence type="ECO:0000256" key="6">
    <source>
        <dbReference type="ARBA" id="ARBA00023136"/>
    </source>
</evidence>
<evidence type="ECO:0000256" key="7">
    <source>
        <dbReference type="SAM" id="Phobius"/>
    </source>
</evidence>
<evidence type="ECO:0000256" key="5">
    <source>
        <dbReference type="ARBA" id="ARBA00022989"/>
    </source>
</evidence>
<proteinExistence type="predicted"/>
<evidence type="ECO:0000313" key="8">
    <source>
        <dbReference type="EMBL" id="CBA30864.1"/>
    </source>
</evidence>
<dbReference type="GO" id="GO:0005886">
    <property type="term" value="C:plasma membrane"/>
    <property type="evidence" value="ECO:0007669"/>
    <property type="project" value="UniProtKB-SubCell"/>
</dbReference>
<dbReference type="AlphaFoldDB" id="C9YCZ0"/>
<dbReference type="EMBL" id="FN543105">
    <property type="protein sequence ID" value="CBA30864.1"/>
    <property type="molecule type" value="Genomic_DNA"/>
</dbReference>
<evidence type="ECO:0000256" key="4">
    <source>
        <dbReference type="ARBA" id="ARBA00022692"/>
    </source>
</evidence>
<keyword evidence="5 7" id="KW-1133">Transmembrane helix</keyword>
<dbReference type="PANTHER" id="PTHR43227:SF7">
    <property type="entry name" value="ARABINOOLIGOSACCHARIDES TRANSPORT SYSTEM PERMEASE PROTEIN ARAP"/>
    <property type="match status" value="1"/>
</dbReference>
<feature type="transmembrane region" description="Helical" evidence="7">
    <location>
        <begin position="76"/>
        <end position="97"/>
    </location>
</feature>
<keyword evidence="6 7" id="KW-0472">Membrane</keyword>
<organism evidence="8">
    <name type="scientific">Curvibacter symbiont subsp. Hydra magnipapillata</name>
    <dbReference type="NCBI Taxonomy" id="667019"/>
    <lineage>
        <taxon>Bacteria</taxon>
        <taxon>Pseudomonadati</taxon>
        <taxon>Pseudomonadota</taxon>
        <taxon>Betaproteobacteria</taxon>
        <taxon>Burkholderiales</taxon>
        <taxon>Comamonadaceae</taxon>
        <taxon>Curvibacter</taxon>
    </lineage>
</organism>
<name>C9YCZ0_CURXX</name>